<reference evidence="14" key="1">
    <citation type="journal article" date="2023" name="Comput. Struct. Biotechnol. J.">
        <title>Discovery of a novel marine Bacteroidetes with a rich repertoire of carbohydrate-active enzymes.</title>
        <authorList>
            <person name="Chen B."/>
            <person name="Liu G."/>
            <person name="Chen Q."/>
            <person name="Wang H."/>
            <person name="Liu L."/>
            <person name="Tang K."/>
        </authorList>
    </citation>
    <scope>NUCLEOTIDE SEQUENCE</scope>
    <source>
        <strain evidence="14">TK19036</strain>
    </source>
</reference>
<dbReference type="GO" id="GO:0070006">
    <property type="term" value="F:metalloaminopeptidase activity"/>
    <property type="evidence" value="ECO:0007669"/>
    <property type="project" value="TreeGrafter"/>
</dbReference>
<keyword evidence="9" id="KW-0378">Hydrolase</keyword>
<dbReference type="GO" id="GO:0016285">
    <property type="term" value="F:alanyl aminopeptidase activity"/>
    <property type="evidence" value="ECO:0007669"/>
    <property type="project" value="UniProtKB-EC"/>
</dbReference>
<feature type="domain" description="Peptidase M1 membrane alanine aminopeptidase" evidence="12">
    <location>
        <begin position="261"/>
        <end position="458"/>
    </location>
</feature>
<accession>A0AA49JDT4</accession>
<evidence type="ECO:0000256" key="7">
    <source>
        <dbReference type="ARBA" id="ARBA00022670"/>
    </source>
</evidence>
<dbReference type="GO" id="GO:0006508">
    <property type="term" value="P:proteolysis"/>
    <property type="evidence" value="ECO:0007669"/>
    <property type="project" value="UniProtKB-KW"/>
</dbReference>
<protein>
    <recommendedName>
        <fullName evidence="5">Aminopeptidase N</fullName>
        <ecNumber evidence="4">3.4.11.2</ecNumber>
    </recommendedName>
</protein>
<evidence type="ECO:0000259" key="12">
    <source>
        <dbReference type="Pfam" id="PF01433"/>
    </source>
</evidence>
<dbReference type="AlphaFoldDB" id="A0AA49JDT4"/>
<evidence type="ECO:0000256" key="4">
    <source>
        <dbReference type="ARBA" id="ARBA00012564"/>
    </source>
</evidence>
<dbReference type="GO" id="GO:0005737">
    <property type="term" value="C:cytoplasm"/>
    <property type="evidence" value="ECO:0007669"/>
    <property type="project" value="TreeGrafter"/>
</dbReference>
<keyword evidence="8" id="KW-0479">Metal-binding</keyword>
<evidence type="ECO:0000313" key="14">
    <source>
        <dbReference type="EMBL" id="WKN36326.1"/>
    </source>
</evidence>
<evidence type="ECO:0000256" key="9">
    <source>
        <dbReference type="ARBA" id="ARBA00022801"/>
    </source>
</evidence>
<dbReference type="GO" id="GO:0043171">
    <property type="term" value="P:peptide catabolic process"/>
    <property type="evidence" value="ECO:0007669"/>
    <property type="project" value="TreeGrafter"/>
</dbReference>
<dbReference type="CDD" id="cd09603">
    <property type="entry name" value="M1_APN_like"/>
    <property type="match status" value="1"/>
</dbReference>
<keyword evidence="7" id="KW-0645">Protease</keyword>
<evidence type="ECO:0000256" key="3">
    <source>
        <dbReference type="ARBA" id="ARBA00010136"/>
    </source>
</evidence>
<keyword evidence="11" id="KW-0482">Metalloprotease</keyword>
<comment type="catalytic activity">
    <reaction evidence="1">
        <text>Release of an N-terminal amino acid, Xaa-|-Yaa- from a peptide, amide or arylamide. Xaa is preferably Ala, but may be most amino acids including Pro (slow action). When a terminal hydrophobic residue is followed by a prolyl residue, the two may be released as an intact Xaa-Pro dipeptide.</text>
        <dbReference type="EC" id="3.4.11.2"/>
    </reaction>
</comment>
<dbReference type="GO" id="GO:0008270">
    <property type="term" value="F:zinc ion binding"/>
    <property type="evidence" value="ECO:0007669"/>
    <property type="project" value="InterPro"/>
</dbReference>
<evidence type="ECO:0000259" key="13">
    <source>
        <dbReference type="Pfam" id="PF17900"/>
    </source>
</evidence>
<dbReference type="PANTHER" id="PTHR11533:SF174">
    <property type="entry name" value="PUROMYCIN-SENSITIVE AMINOPEPTIDASE-RELATED"/>
    <property type="match status" value="1"/>
</dbReference>
<dbReference type="Pfam" id="PF17900">
    <property type="entry name" value="Peptidase_M1_N"/>
    <property type="match status" value="1"/>
</dbReference>
<comment type="similarity">
    <text evidence="3">Belongs to the peptidase M1 family.</text>
</comment>
<dbReference type="InterPro" id="IPR050344">
    <property type="entry name" value="Peptidase_M1_aminopeptidases"/>
</dbReference>
<dbReference type="EMBL" id="CP120682">
    <property type="protein sequence ID" value="WKN36326.1"/>
    <property type="molecule type" value="Genomic_DNA"/>
</dbReference>
<keyword evidence="10" id="KW-0862">Zinc</keyword>
<dbReference type="InterPro" id="IPR001930">
    <property type="entry name" value="Peptidase_M1"/>
</dbReference>
<evidence type="ECO:0000256" key="11">
    <source>
        <dbReference type="ARBA" id="ARBA00023049"/>
    </source>
</evidence>
<evidence type="ECO:0000256" key="1">
    <source>
        <dbReference type="ARBA" id="ARBA00000098"/>
    </source>
</evidence>
<keyword evidence="6" id="KW-0031">Aminopeptidase</keyword>
<dbReference type="PANTHER" id="PTHR11533">
    <property type="entry name" value="PROTEASE M1 ZINC METALLOPROTEASE"/>
    <property type="match status" value="1"/>
</dbReference>
<organism evidence="14">
    <name type="scientific">Roseihalotalea indica</name>
    <dbReference type="NCBI Taxonomy" id="2867963"/>
    <lineage>
        <taxon>Bacteria</taxon>
        <taxon>Pseudomonadati</taxon>
        <taxon>Bacteroidota</taxon>
        <taxon>Cytophagia</taxon>
        <taxon>Cytophagales</taxon>
        <taxon>Catalimonadaceae</taxon>
        <taxon>Roseihalotalea</taxon>
    </lineage>
</organism>
<name>A0AA49JDT4_9BACT</name>
<dbReference type="SUPFAM" id="SSF63737">
    <property type="entry name" value="Leukotriene A4 hydrolase N-terminal domain"/>
    <property type="match status" value="1"/>
</dbReference>
<evidence type="ECO:0000256" key="8">
    <source>
        <dbReference type="ARBA" id="ARBA00022723"/>
    </source>
</evidence>
<feature type="domain" description="Aminopeptidase N-like N-terminal" evidence="13">
    <location>
        <begin position="37"/>
        <end position="200"/>
    </location>
</feature>
<dbReference type="Pfam" id="PF01433">
    <property type="entry name" value="Peptidase_M1"/>
    <property type="match status" value="1"/>
</dbReference>
<dbReference type="Gene3D" id="1.10.390.10">
    <property type="entry name" value="Neutral Protease Domain 2"/>
    <property type="match status" value="1"/>
</dbReference>
<reference evidence="14" key="2">
    <citation type="journal article" date="2024" name="Antonie Van Leeuwenhoek">
        <title>Roseihalotalea indica gen. nov., sp. nov., a halophilic Bacteroidetes from mesopelagic Southwest Indian Ocean with higher carbohydrate metabolic potential.</title>
        <authorList>
            <person name="Chen B."/>
            <person name="Zhang M."/>
            <person name="Lin D."/>
            <person name="Ye J."/>
            <person name="Tang K."/>
        </authorList>
    </citation>
    <scope>NUCLEOTIDE SEQUENCE</scope>
    <source>
        <strain evidence="14">TK19036</strain>
    </source>
</reference>
<dbReference type="GO" id="GO:0016020">
    <property type="term" value="C:membrane"/>
    <property type="evidence" value="ECO:0007669"/>
    <property type="project" value="TreeGrafter"/>
</dbReference>
<evidence type="ECO:0000256" key="5">
    <source>
        <dbReference type="ARBA" id="ARBA00015611"/>
    </source>
</evidence>
<dbReference type="Gene3D" id="2.60.40.1730">
    <property type="entry name" value="tricorn interacting facor f3 domain"/>
    <property type="match status" value="1"/>
</dbReference>
<dbReference type="EC" id="3.4.11.2" evidence="4"/>
<dbReference type="SUPFAM" id="SSF55486">
    <property type="entry name" value="Metalloproteases ('zincins'), catalytic domain"/>
    <property type="match status" value="1"/>
</dbReference>
<evidence type="ECO:0000256" key="6">
    <source>
        <dbReference type="ARBA" id="ARBA00022438"/>
    </source>
</evidence>
<sequence>MSVNLKILFKLTVPFSFYFSYGFSQSQVLPDPSIDIQHYSFQITIHDYTNAIEGETDILVKFTEGGQSSATLKLVGKDSSGQHGMVVDNVLYNDNDIEFQHLDHLLKLKLPNLTTANQLGSFKIRYHGIPEDGLIIGENKYGDRTFFGDNWPNRARYWLPTNDHPSDKATCEFIITSPSHYEVIANGTKREESFLPPNAGGKYLYKKTHWATRKPIPTKVMVFGAARFAIQYLPADAPIEIQNWLYPEDRDIGFLQFTPTADIISYYENILGPYPYEKLANIQSKTQYGGMENASAIFYNERAITNQPSIESLIAHEIAHQWFGNAVTEKQWSDVWLSEGFSTYLTHLYFEHTYGKDSLEARLQTDKNRIFAYHLKSPTSTVVDKNETNLFQLLNANSYQKGAWVLHMLRNEVGDNIFFSILQKYYDKYHHQNASTEDFISLASSISGQNLTSFFEQWLSRPDYPMIKGTWKYSGMGKKVTLDIAQTQDGDPFKVPLQIKILYNKNSKPEIHTFNLHDRKQTFSIKVKESVQNVLIDPNTWLLQDSNLTEK</sequence>
<dbReference type="GO" id="GO:0005615">
    <property type="term" value="C:extracellular space"/>
    <property type="evidence" value="ECO:0007669"/>
    <property type="project" value="TreeGrafter"/>
</dbReference>
<dbReference type="InterPro" id="IPR045357">
    <property type="entry name" value="Aminopeptidase_N-like_N"/>
</dbReference>
<dbReference type="InterPro" id="IPR014782">
    <property type="entry name" value="Peptidase_M1_dom"/>
</dbReference>
<evidence type="ECO:0000256" key="2">
    <source>
        <dbReference type="ARBA" id="ARBA00001947"/>
    </source>
</evidence>
<dbReference type="InterPro" id="IPR027268">
    <property type="entry name" value="Peptidase_M4/M1_CTD_sf"/>
</dbReference>
<evidence type="ECO:0000256" key="10">
    <source>
        <dbReference type="ARBA" id="ARBA00022833"/>
    </source>
</evidence>
<dbReference type="GO" id="GO:0042277">
    <property type="term" value="F:peptide binding"/>
    <property type="evidence" value="ECO:0007669"/>
    <property type="project" value="TreeGrafter"/>
</dbReference>
<comment type="cofactor">
    <cofactor evidence="2">
        <name>Zn(2+)</name>
        <dbReference type="ChEBI" id="CHEBI:29105"/>
    </cofactor>
</comment>
<dbReference type="PRINTS" id="PR00756">
    <property type="entry name" value="ALADIPTASE"/>
</dbReference>
<gene>
    <name evidence="14" type="ORF">K4G66_28605</name>
</gene>
<proteinExistence type="inferred from homology"/>
<dbReference type="InterPro" id="IPR042097">
    <property type="entry name" value="Aminopeptidase_N-like_N_sf"/>
</dbReference>